<keyword evidence="4" id="KW-0949">S-adenosyl-L-methionine</keyword>
<dbReference type="GO" id="GO:0046872">
    <property type="term" value="F:metal ion binding"/>
    <property type="evidence" value="ECO:0007669"/>
    <property type="project" value="UniProtKB-KW"/>
</dbReference>
<dbReference type="InterPro" id="IPR023404">
    <property type="entry name" value="rSAM_horseshoe"/>
</dbReference>
<evidence type="ECO:0000256" key="3">
    <source>
        <dbReference type="ARBA" id="ARBA00022679"/>
    </source>
</evidence>
<dbReference type="InterPro" id="IPR020612">
    <property type="entry name" value="Methylthiotransferase_CS"/>
</dbReference>
<keyword evidence="2" id="KW-0004">4Fe-4S</keyword>
<evidence type="ECO:0000313" key="10">
    <source>
        <dbReference type="EMBL" id="ADH86585.1"/>
    </source>
</evidence>
<evidence type="ECO:0000256" key="5">
    <source>
        <dbReference type="ARBA" id="ARBA00022723"/>
    </source>
</evidence>
<evidence type="ECO:0000256" key="4">
    <source>
        <dbReference type="ARBA" id="ARBA00022691"/>
    </source>
</evidence>
<dbReference type="InterPro" id="IPR013848">
    <property type="entry name" value="Methylthiotransferase_N"/>
</dbReference>
<dbReference type="SFLD" id="SFLDG01082">
    <property type="entry name" value="B12-binding_domain_containing"/>
    <property type="match status" value="1"/>
</dbReference>
<keyword evidence="11" id="KW-1185">Reference proteome</keyword>
<dbReference type="PROSITE" id="PS01278">
    <property type="entry name" value="MTTASE_RADICAL"/>
    <property type="match status" value="1"/>
</dbReference>
<keyword evidence="5" id="KW-0479">Metal-binding</keyword>
<dbReference type="STRING" id="589865.DaAHT2_1905"/>
<dbReference type="AlphaFoldDB" id="D6Z4W0"/>
<dbReference type="HOGENOM" id="CLU_018697_1_0_7"/>
<accession>D6Z4W0</accession>
<dbReference type="RefSeq" id="WP_013164108.1">
    <property type="nucleotide sequence ID" value="NC_014216.1"/>
</dbReference>
<dbReference type="InterPro" id="IPR006638">
    <property type="entry name" value="Elp3/MiaA/NifB-like_rSAM"/>
</dbReference>
<evidence type="ECO:0000313" key="11">
    <source>
        <dbReference type="Proteomes" id="UP000001508"/>
    </source>
</evidence>
<feature type="domain" description="MTTase N-terminal" evidence="8">
    <location>
        <begin position="20"/>
        <end position="133"/>
    </location>
</feature>
<dbReference type="InterPro" id="IPR005839">
    <property type="entry name" value="Methylthiotransferase"/>
</dbReference>
<dbReference type="NCBIfam" id="TIGR00089">
    <property type="entry name" value="MiaB/RimO family radical SAM methylthiotransferase"/>
    <property type="match status" value="1"/>
</dbReference>
<evidence type="ECO:0000259" key="9">
    <source>
        <dbReference type="PROSITE" id="PS51918"/>
    </source>
</evidence>
<dbReference type="InterPro" id="IPR038135">
    <property type="entry name" value="Methylthiotransferase_N_sf"/>
</dbReference>
<dbReference type="KEGG" id="dak:DaAHT2_1905"/>
<dbReference type="PANTHER" id="PTHR11918:SF45">
    <property type="entry name" value="THREONYLCARBAMOYLADENOSINE TRNA METHYLTHIOTRANSFERASE"/>
    <property type="match status" value="1"/>
</dbReference>
<dbReference type="eggNOG" id="COG0621">
    <property type="taxonomic scope" value="Bacteria"/>
</dbReference>
<dbReference type="PROSITE" id="PS51449">
    <property type="entry name" value="MTTASE_N"/>
    <property type="match status" value="1"/>
</dbReference>
<dbReference type="SUPFAM" id="SSF102114">
    <property type="entry name" value="Radical SAM enzymes"/>
    <property type="match status" value="1"/>
</dbReference>
<evidence type="ECO:0000256" key="2">
    <source>
        <dbReference type="ARBA" id="ARBA00022485"/>
    </source>
</evidence>
<evidence type="ECO:0000256" key="1">
    <source>
        <dbReference type="ARBA" id="ARBA00001966"/>
    </source>
</evidence>
<dbReference type="SMART" id="SM00729">
    <property type="entry name" value="Elp3"/>
    <property type="match status" value="1"/>
</dbReference>
<keyword evidence="3" id="KW-0808">Transferase</keyword>
<dbReference type="GO" id="GO:0035598">
    <property type="term" value="F:tRNA (N(6)-L-threonylcarbamoyladenosine(37)-C(2))-methylthiotransferase activity"/>
    <property type="evidence" value="ECO:0007669"/>
    <property type="project" value="TreeGrafter"/>
</dbReference>
<reference evidence="11" key="1">
    <citation type="submission" date="2010-02" db="EMBL/GenBank/DDBJ databases">
        <title>Complete sequence of Desulfurivibrio alkaliphilus AHT2.</title>
        <authorList>
            <consortium name="US DOE Joint Genome Institute"/>
            <person name="Pitluck S."/>
            <person name="Chertkov O."/>
            <person name="Detter J.C."/>
            <person name="Han C."/>
            <person name="Tapia R."/>
            <person name="Larimer F."/>
            <person name="Land M."/>
            <person name="Hauser L."/>
            <person name="Kyrpides N."/>
            <person name="Mikhailova N."/>
            <person name="Sorokin D.Y."/>
            <person name="Muyzer G."/>
            <person name="Woyke T."/>
        </authorList>
    </citation>
    <scope>NUCLEOTIDE SEQUENCE [LARGE SCALE GENOMIC DNA]</scope>
    <source>
        <strain evidence="11">DSM 19089 / UNIQEM U267 / AHT2</strain>
    </source>
</reference>
<dbReference type="Gene3D" id="3.80.30.20">
    <property type="entry name" value="tm_1862 like domain"/>
    <property type="match status" value="1"/>
</dbReference>
<evidence type="ECO:0000259" key="8">
    <source>
        <dbReference type="PROSITE" id="PS51449"/>
    </source>
</evidence>
<keyword evidence="7" id="KW-0411">Iron-sulfur</keyword>
<dbReference type="EMBL" id="CP001940">
    <property type="protein sequence ID" value="ADH86585.1"/>
    <property type="molecule type" value="Genomic_DNA"/>
</dbReference>
<name>D6Z4W0_DESAT</name>
<evidence type="ECO:0000256" key="7">
    <source>
        <dbReference type="ARBA" id="ARBA00023014"/>
    </source>
</evidence>
<evidence type="ECO:0000256" key="6">
    <source>
        <dbReference type="ARBA" id="ARBA00023004"/>
    </source>
</evidence>
<dbReference type="Gene3D" id="3.40.50.12160">
    <property type="entry name" value="Methylthiotransferase, N-terminal domain"/>
    <property type="match status" value="1"/>
</dbReference>
<dbReference type="InterPro" id="IPR007197">
    <property type="entry name" value="rSAM"/>
</dbReference>
<dbReference type="PANTHER" id="PTHR11918">
    <property type="entry name" value="RADICAL SAM PROTEINS"/>
    <property type="match status" value="1"/>
</dbReference>
<dbReference type="Proteomes" id="UP000001508">
    <property type="component" value="Chromosome"/>
</dbReference>
<keyword evidence="6" id="KW-0408">Iron</keyword>
<comment type="cofactor">
    <cofactor evidence="1">
        <name>[4Fe-4S] cluster</name>
        <dbReference type="ChEBI" id="CHEBI:49883"/>
    </cofactor>
</comment>
<dbReference type="InterPro" id="IPR058240">
    <property type="entry name" value="rSAM_sf"/>
</dbReference>
<gene>
    <name evidence="10" type="ordered locus">DaAHT2_1905</name>
</gene>
<dbReference type="CDD" id="cd01335">
    <property type="entry name" value="Radical_SAM"/>
    <property type="match status" value="1"/>
</dbReference>
<dbReference type="SFLD" id="SFLDG01061">
    <property type="entry name" value="methylthiotransferase"/>
    <property type="match status" value="1"/>
</dbReference>
<dbReference type="SFLD" id="SFLDS00029">
    <property type="entry name" value="Radical_SAM"/>
    <property type="match status" value="1"/>
</dbReference>
<feature type="domain" description="Radical SAM core" evidence="9">
    <location>
        <begin position="157"/>
        <end position="387"/>
    </location>
</feature>
<dbReference type="NCBIfam" id="TIGR01579">
    <property type="entry name" value="MiaB-like-C"/>
    <property type="match status" value="1"/>
</dbReference>
<sequence>MEPETVISITMVTSGVKGKKRVAVTTLGCKVNQYETAAFLSELADCKEVEIVPFGEAAEVYVINTCAVTAKAGAQSRQLIRRAAKRGGSRLVVTGCYAQVAPQEVLELTARPLCIVGNSHKNLVTEAVLAASPCDLEMYLADMAGCREVAPLVVRRGGSRTRAVLKVQDGCSQRCSYCIVPISRGPSRSVTPERVLDQAEIYAGQGYREVVLTGIHLGHYGLDLQPTLPLVGLLEKLLARRLPLRYRLSSLEPREVSPELLELVAAEAALQPHLHIPLQSGDDRILAAMNRPYRRQDFAAVVNRCAQVLPAAAIGVDVLAGFPGEDDAAFANTLALLKELPVSYLHVFPYSPRPGTPAAKLPDQVPEKVKQRRAARLRNLDRQKREAFYRRHLDTVRPVLVEGGDQDAAKALRGFTDNYIPVQLPDGAARGNQVIRVRLSGLAEEAVQAVPVVGDDGGGDEHNGKGAGGS</sequence>
<dbReference type="InterPro" id="IPR006467">
    <property type="entry name" value="MiaB-like_bact"/>
</dbReference>
<dbReference type="InParanoid" id="D6Z4W0"/>
<dbReference type="Pfam" id="PF04055">
    <property type="entry name" value="Radical_SAM"/>
    <property type="match status" value="1"/>
</dbReference>
<dbReference type="GO" id="GO:0051539">
    <property type="term" value="F:4 iron, 4 sulfur cluster binding"/>
    <property type="evidence" value="ECO:0007669"/>
    <property type="project" value="UniProtKB-KW"/>
</dbReference>
<protein>
    <submittedName>
        <fullName evidence="10">MiaB-like tRNA modifying enzyme</fullName>
    </submittedName>
</protein>
<proteinExistence type="predicted"/>
<dbReference type="Pfam" id="PF00919">
    <property type="entry name" value="UPF0004"/>
    <property type="match status" value="1"/>
</dbReference>
<dbReference type="PROSITE" id="PS51918">
    <property type="entry name" value="RADICAL_SAM"/>
    <property type="match status" value="1"/>
</dbReference>
<organism evidence="10 11">
    <name type="scientific">Desulfurivibrio alkaliphilus (strain DSM 19089 / UNIQEM U267 / AHT2)</name>
    <dbReference type="NCBI Taxonomy" id="589865"/>
    <lineage>
        <taxon>Bacteria</taxon>
        <taxon>Pseudomonadati</taxon>
        <taxon>Thermodesulfobacteriota</taxon>
        <taxon>Desulfobulbia</taxon>
        <taxon>Desulfobulbales</taxon>
        <taxon>Desulfobulbaceae</taxon>
        <taxon>Desulfurivibrio</taxon>
    </lineage>
</organism>